<dbReference type="Pfam" id="PF13975">
    <property type="entry name" value="gag-asp_proteas"/>
    <property type="match status" value="1"/>
</dbReference>
<proteinExistence type="predicted"/>
<dbReference type="SUPFAM" id="SSF50630">
    <property type="entry name" value="Acid proteases"/>
    <property type="match status" value="1"/>
</dbReference>
<protein>
    <recommendedName>
        <fullName evidence="3">Clan AA aspartic protease, AF_0612 family</fullName>
    </recommendedName>
</protein>
<evidence type="ECO:0008006" key="3">
    <source>
        <dbReference type="Google" id="ProtNLM"/>
    </source>
</evidence>
<organism evidence="1 2">
    <name type="scientific">Candidatus Scalindua arabica</name>
    <dbReference type="NCBI Taxonomy" id="1127984"/>
    <lineage>
        <taxon>Bacteria</taxon>
        <taxon>Pseudomonadati</taxon>
        <taxon>Planctomycetota</taxon>
        <taxon>Candidatus Brocadiia</taxon>
        <taxon>Candidatus Brocadiales</taxon>
        <taxon>Candidatus Scalinduaceae</taxon>
        <taxon>Candidatus Scalindua</taxon>
    </lineage>
</organism>
<sequence>MGIIKVTAAIANLTKAGNQYEAEFLVDTGAIDCMVPESDLIRLGIQVEGKEVYELANGQPVEYNYGFARVSFMGSETVTQVIFGPEGSEPILGVVALENTGIGVDPVTRTLKRMAAKPLK</sequence>
<evidence type="ECO:0000313" key="2">
    <source>
        <dbReference type="Proteomes" id="UP000722750"/>
    </source>
</evidence>
<comment type="caution">
    <text evidence="1">The sequence shown here is derived from an EMBL/GenBank/DDBJ whole genome shotgun (WGS) entry which is preliminary data.</text>
</comment>
<dbReference type="Gene3D" id="2.40.70.10">
    <property type="entry name" value="Acid Proteases"/>
    <property type="match status" value="1"/>
</dbReference>
<gene>
    <name evidence="1" type="ORF">MAG551_00194</name>
</gene>
<dbReference type="AlphaFoldDB" id="A0A941ZXN4"/>
<dbReference type="InterPro" id="IPR021109">
    <property type="entry name" value="Peptidase_aspartic_dom_sf"/>
</dbReference>
<name>A0A941ZXN4_9BACT</name>
<dbReference type="EMBL" id="JAANXD010000011">
    <property type="protein sequence ID" value="MBS1257158.1"/>
    <property type="molecule type" value="Genomic_DNA"/>
</dbReference>
<reference evidence="1" key="1">
    <citation type="journal article" date="2021" name="ISME J.">
        <title>Fine-scale metabolic discontinuity in a stratified prokaryote microbiome of a Red Sea deep halocline.</title>
        <authorList>
            <person name="Michoud G."/>
            <person name="Ngugi D.K."/>
            <person name="Barozzi A."/>
            <person name="Merlino G."/>
            <person name="Calleja M.L."/>
            <person name="Delgado-Huertas A."/>
            <person name="Moran X.A.G."/>
            <person name="Daffonchio D."/>
        </authorList>
    </citation>
    <scope>NUCLEOTIDE SEQUENCE</scope>
    <source>
        <strain evidence="1">SuakinDeep_MAG55_1</strain>
    </source>
</reference>
<evidence type="ECO:0000313" key="1">
    <source>
        <dbReference type="EMBL" id="MBS1257158.1"/>
    </source>
</evidence>
<accession>A0A941ZXN4</accession>
<dbReference type="Proteomes" id="UP000722750">
    <property type="component" value="Unassembled WGS sequence"/>
</dbReference>